<keyword evidence="3" id="KW-1185">Reference proteome</keyword>
<feature type="domain" description="PiggyBac transposable element-derived protein" evidence="1">
    <location>
        <begin position="17"/>
        <end position="102"/>
    </location>
</feature>
<evidence type="ECO:0000313" key="3">
    <source>
        <dbReference type="Proteomes" id="UP000735302"/>
    </source>
</evidence>
<proteinExistence type="predicted"/>
<name>A0AAV3ZJD3_9GAST</name>
<dbReference type="Proteomes" id="UP000735302">
    <property type="component" value="Unassembled WGS sequence"/>
</dbReference>
<reference evidence="2 3" key="1">
    <citation type="journal article" date="2021" name="Elife">
        <title>Chloroplast acquisition without the gene transfer in kleptoplastic sea slugs, Plakobranchus ocellatus.</title>
        <authorList>
            <person name="Maeda T."/>
            <person name="Takahashi S."/>
            <person name="Yoshida T."/>
            <person name="Shimamura S."/>
            <person name="Takaki Y."/>
            <person name="Nagai Y."/>
            <person name="Toyoda A."/>
            <person name="Suzuki Y."/>
            <person name="Arimoto A."/>
            <person name="Ishii H."/>
            <person name="Satoh N."/>
            <person name="Nishiyama T."/>
            <person name="Hasebe M."/>
            <person name="Maruyama T."/>
            <person name="Minagawa J."/>
            <person name="Obokata J."/>
            <person name="Shigenobu S."/>
        </authorList>
    </citation>
    <scope>NUCLEOTIDE SEQUENCE [LARGE SCALE GENOMIC DNA]</scope>
</reference>
<dbReference type="AlphaFoldDB" id="A0AAV3ZJD3"/>
<organism evidence="2 3">
    <name type="scientific">Plakobranchus ocellatus</name>
    <dbReference type="NCBI Taxonomy" id="259542"/>
    <lineage>
        <taxon>Eukaryota</taxon>
        <taxon>Metazoa</taxon>
        <taxon>Spiralia</taxon>
        <taxon>Lophotrochozoa</taxon>
        <taxon>Mollusca</taxon>
        <taxon>Gastropoda</taxon>
        <taxon>Heterobranchia</taxon>
        <taxon>Euthyneura</taxon>
        <taxon>Panpulmonata</taxon>
        <taxon>Sacoglossa</taxon>
        <taxon>Placobranchoidea</taxon>
        <taxon>Plakobranchidae</taxon>
        <taxon>Plakobranchus</taxon>
    </lineage>
</organism>
<protein>
    <submittedName>
        <fullName evidence="2">PiggyBac transposable element-derived protein 4-like</fullName>
    </submittedName>
</protein>
<gene>
    <name evidence="2" type="ORF">PoB_002256600</name>
</gene>
<dbReference type="PANTHER" id="PTHR46599:SF3">
    <property type="entry name" value="PIGGYBAC TRANSPOSABLE ELEMENT-DERIVED PROTEIN 4"/>
    <property type="match status" value="1"/>
</dbReference>
<dbReference type="EMBL" id="BLXT01002641">
    <property type="protein sequence ID" value="GFN96060.1"/>
    <property type="molecule type" value="Genomic_DNA"/>
</dbReference>
<accession>A0AAV3ZJD3</accession>
<dbReference type="Pfam" id="PF13843">
    <property type="entry name" value="DDE_Tnp_1_7"/>
    <property type="match status" value="1"/>
</dbReference>
<comment type="caution">
    <text evidence="2">The sequence shown here is derived from an EMBL/GenBank/DDBJ whole genome shotgun (WGS) entry which is preliminary data.</text>
</comment>
<dbReference type="InterPro" id="IPR029526">
    <property type="entry name" value="PGBD"/>
</dbReference>
<evidence type="ECO:0000259" key="1">
    <source>
        <dbReference type="Pfam" id="PF13843"/>
    </source>
</evidence>
<sequence length="108" mass="12240">MKSWWHGGGALSFCAYPDKFGIKVFELCDSNTAYCCKLDFYTGRKKNSPLGATFDIVEGLIAPHLDWGQTLYINNYYTSPILFACLKEHSTLASGTMRMNQPWKCCHN</sequence>
<dbReference type="PANTHER" id="PTHR46599">
    <property type="entry name" value="PIGGYBAC TRANSPOSABLE ELEMENT-DERIVED PROTEIN 4"/>
    <property type="match status" value="1"/>
</dbReference>
<evidence type="ECO:0000313" key="2">
    <source>
        <dbReference type="EMBL" id="GFN96060.1"/>
    </source>
</evidence>